<gene>
    <name evidence="6" type="ORF">BN1723_014990</name>
</gene>
<keyword evidence="1 3" id="KW-0479">Metal-binding</keyword>
<comment type="cofactor">
    <cofactor evidence="3">
        <name>Mn(2+)</name>
        <dbReference type="ChEBI" id="CHEBI:29035"/>
    </cofactor>
    <text evidence="3">Binds 2 manganese ions per subunit.</text>
</comment>
<accession>A0A0G4MMS0</accession>
<dbReference type="GO" id="GO:0033609">
    <property type="term" value="P:oxalate metabolic process"/>
    <property type="evidence" value="ECO:0007669"/>
    <property type="project" value="InterPro"/>
</dbReference>
<feature type="binding site" evidence="3">
    <location>
        <position position="446"/>
    </location>
    <ligand>
        <name>Mn(2+)</name>
        <dbReference type="ChEBI" id="CHEBI:29035"/>
        <label>2</label>
    </ligand>
</feature>
<evidence type="ECO:0000313" key="6">
    <source>
        <dbReference type="EMBL" id="CRK35526.1"/>
    </source>
</evidence>
<evidence type="ECO:0000256" key="4">
    <source>
        <dbReference type="SAM" id="MobiDB-lite"/>
    </source>
</evidence>
<keyword evidence="3" id="KW-0464">Manganese</keyword>
<evidence type="ECO:0000256" key="2">
    <source>
        <dbReference type="PIRSR" id="PIRSR617774-1"/>
    </source>
</evidence>
<name>A0A0G4MMS0_VERLO</name>
<evidence type="ECO:0000259" key="5">
    <source>
        <dbReference type="SMART" id="SM00835"/>
    </source>
</evidence>
<feature type="binding site" evidence="3">
    <location>
        <position position="224"/>
    </location>
    <ligand>
        <name>Mn(2+)</name>
        <dbReference type="ChEBI" id="CHEBI:29035"/>
        <label>1</label>
    </ligand>
</feature>
<dbReference type="GO" id="GO:0046872">
    <property type="term" value="F:metal ion binding"/>
    <property type="evidence" value="ECO:0007669"/>
    <property type="project" value="UniProtKB-KW"/>
</dbReference>
<feature type="region of interest" description="Disordered" evidence="4">
    <location>
        <begin position="151"/>
        <end position="170"/>
    </location>
</feature>
<protein>
    <recommendedName>
        <fullName evidence="5">Cupin type-1 domain-containing protein</fullName>
    </recommendedName>
</protein>
<proteinExistence type="predicted"/>
<feature type="binding site" evidence="3">
    <location>
        <position position="407"/>
    </location>
    <ligand>
        <name>Mn(2+)</name>
        <dbReference type="ChEBI" id="CHEBI:29035"/>
        <label>2</label>
    </ligand>
</feature>
<dbReference type="Gene3D" id="2.60.120.10">
    <property type="entry name" value="Jelly Rolls"/>
    <property type="match status" value="2"/>
</dbReference>
<dbReference type="InterPro" id="IPR011051">
    <property type="entry name" value="RmlC_Cupin_sf"/>
</dbReference>
<dbReference type="PANTHER" id="PTHR35848:SF9">
    <property type="entry name" value="SLL1358 PROTEIN"/>
    <property type="match status" value="1"/>
</dbReference>
<reference evidence="7" key="1">
    <citation type="submission" date="2015-05" db="EMBL/GenBank/DDBJ databases">
        <authorList>
            <person name="Fogelqvist Johan"/>
        </authorList>
    </citation>
    <scope>NUCLEOTIDE SEQUENCE [LARGE SCALE GENOMIC DNA]</scope>
</reference>
<dbReference type="SMART" id="SM00835">
    <property type="entry name" value="Cupin_1"/>
    <property type="match status" value="2"/>
</dbReference>
<dbReference type="InterPro" id="IPR014710">
    <property type="entry name" value="RmlC-like_jellyroll"/>
</dbReference>
<dbReference type="AlphaFoldDB" id="A0A0G4MMS0"/>
<dbReference type="NCBIfam" id="TIGR03404">
    <property type="entry name" value="bicupin_oxalic"/>
    <property type="match status" value="1"/>
</dbReference>
<dbReference type="EMBL" id="CVQI01027891">
    <property type="protein sequence ID" value="CRK35526.1"/>
    <property type="molecule type" value="Genomic_DNA"/>
</dbReference>
<dbReference type="Proteomes" id="UP000045706">
    <property type="component" value="Unassembled WGS sequence"/>
</dbReference>
<evidence type="ECO:0000256" key="1">
    <source>
        <dbReference type="ARBA" id="ARBA00022723"/>
    </source>
</evidence>
<feature type="domain" description="Cupin type-1" evidence="5">
    <location>
        <begin position="174"/>
        <end position="316"/>
    </location>
</feature>
<sequence length="527" mass="58515">MNVQKQPGNLLVFSSRPHARIAHPSHHLSASLSYLAALLHQVVPVFLVSLHSLHIVRKFNLPIMRSGLTLLAAGLCAAIPVQDSPRQRLLDGLGIPSSYRSVSGGNPIPFTPGHRDPDDNAVDSVGEKLDPLPWRNGLGASVLGPWNEARSRQSPDLVRPPSTDHGNLGNMRWSFADSHIRIEEGGWTRQTTVRELPSSSELASVNMRLGEGVIRELHWHKEAEWAYVLEGKVRVTALDYEGGNFIDDLEKGDLWYFPSGIPHSLQGLSENGTEFLLVFDDGHFSEESTFVLTDWLAHTPKSVIAKNFNLAPEVFAHIPAKEKYIFQGTVPGSIDKEAPSGKNVKKSKHNFTHKMLAQEPLNSTNGGGQVRITDSKNFPISKTIAAAHAIIEPGAIREMHWHPNADEWSFFIRGRARVTIFASEGNARTFDYVPGDVGIVPRNMGHFVENIGDEPIEMLEVFHADEFRDISLFQWMGDTPKKQVVDTLFAEDPENAKLFWDRVKDADNNAVTKPDFVRSAGAQPEEL</sequence>
<dbReference type="InterPro" id="IPR006045">
    <property type="entry name" value="Cupin_1"/>
</dbReference>
<feature type="region of interest" description="Disordered" evidence="4">
    <location>
        <begin position="104"/>
        <end position="123"/>
    </location>
</feature>
<feature type="binding site" evidence="3">
    <location>
        <position position="263"/>
    </location>
    <ligand>
        <name>Mn(2+)</name>
        <dbReference type="ChEBI" id="CHEBI:29035"/>
        <label>1</label>
    </ligand>
</feature>
<dbReference type="SUPFAM" id="SSF51182">
    <property type="entry name" value="RmlC-like cupins"/>
    <property type="match status" value="1"/>
</dbReference>
<feature type="binding site" evidence="3">
    <location>
        <position position="402"/>
    </location>
    <ligand>
        <name>Mn(2+)</name>
        <dbReference type="ChEBI" id="CHEBI:29035"/>
        <label>2</label>
    </ligand>
</feature>
<dbReference type="InterPro" id="IPR051610">
    <property type="entry name" value="GPI/OXD"/>
</dbReference>
<feature type="binding site" evidence="3">
    <location>
        <position position="220"/>
    </location>
    <ligand>
        <name>Mn(2+)</name>
        <dbReference type="ChEBI" id="CHEBI:29035"/>
        <label>1</label>
    </ligand>
</feature>
<evidence type="ECO:0000256" key="3">
    <source>
        <dbReference type="PIRSR" id="PIRSR617774-2"/>
    </source>
</evidence>
<dbReference type="Pfam" id="PF00190">
    <property type="entry name" value="Cupin_1"/>
    <property type="match status" value="2"/>
</dbReference>
<dbReference type="InterPro" id="IPR017774">
    <property type="entry name" value="Bicupin_oxalate_deCO2ase/Oxase"/>
</dbReference>
<dbReference type="PANTHER" id="PTHR35848">
    <property type="entry name" value="OXALATE-BINDING PROTEIN"/>
    <property type="match status" value="1"/>
</dbReference>
<feature type="binding site" evidence="3">
    <location>
        <position position="218"/>
    </location>
    <ligand>
        <name>Mn(2+)</name>
        <dbReference type="ChEBI" id="CHEBI:29035"/>
        <label>1</label>
    </ligand>
</feature>
<feature type="domain" description="Cupin type-1" evidence="5">
    <location>
        <begin position="353"/>
        <end position="496"/>
    </location>
</feature>
<organism evidence="6 7">
    <name type="scientific">Verticillium longisporum</name>
    <name type="common">Verticillium dahliae var. longisporum</name>
    <dbReference type="NCBI Taxonomy" id="100787"/>
    <lineage>
        <taxon>Eukaryota</taxon>
        <taxon>Fungi</taxon>
        <taxon>Dikarya</taxon>
        <taxon>Ascomycota</taxon>
        <taxon>Pezizomycotina</taxon>
        <taxon>Sordariomycetes</taxon>
        <taxon>Hypocreomycetidae</taxon>
        <taxon>Glomerellales</taxon>
        <taxon>Plectosphaerellaceae</taxon>
        <taxon>Verticillium</taxon>
    </lineage>
</organism>
<feature type="binding site" evidence="3">
    <location>
        <position position="400"/>
    </location>
    <ligand>
        <name>Mn(2+)</name>
        <dbReference type="ChEBI" id="CHEBI:29035"/>
        <label>2</label>
    </ligand>
</feature>
<dbReference type="CDD" id="cd20305">
    <property type="entry name" value="cupin_OxDC_C"/>
    <property type="match status" value="1"/>
</dbReference>
<dbReference type="CDD" id="cd20304">
    <property type="entry name" value="cupin_OxDC_N"/>
    <property type="match status" value="1"/>
</dbReference>
<feature type="active site" description="Proton donor" evidence="2">
    <location>
        <position position="460"/>
    </location>
</feature>
<evidence type="ECO:0000313" key="7">
    <source>
        <dbReference type="Proteomes" id="UP000045706"/>
    </source>
</evidence>